<dbReference type="AlphaFoldDB" id="A0A423UFL9"/>
<feature type="transmembrane region" description="Helical" evidence="8">
    <location>
        <begin position="6"/>
        <end position="25"/>
    </location>
</feature>
<dbReference type="GO" id="GO:0015293">
    <property type="term" value="F:symporter activity"/>
    <property type="evidence" value="ECO:0007669"/>
    <property type="project" value="UniProtKB-KW"/>
</dbReference>
<evidence type="ECO:0000256" key="7">
    <source>
        <dbReference type="SAM" id="MobiDB-lite"/>
    </source>
</evidence>
<evidence type="ECO:0000256" key="5">
    <source>
        <dbReference type="ARBA" id="ARBA00022989"/>
    </source>
</evidence>
<evidence type="ECO:0000256" key="8">
    <source>
        <dbReference type="SAM" id="Phobius"/>
    </source>
</evidence>
<dbReference type="Pfam" id="PF00375">
    <property type="entry name" value="SDF"/>
    <property type="match status" value="1"/>
</dbReference>
<protein>
    <submittedName>
        <fullName evidence="9">Sodium:dicarboxylate symporter</fullName>
    </submittedName>
</protein>
<evidence type="ECO:0000256" key="6">
    <source>
        <dbReference type="ARBA" id="ARBA00023136"/>
    </source>
</evidence>
<keyword evidence="2" id="KW-0813">Transport</keyword>
<name>A0A423UFL9_9BIFI</name>
<dbReference type="PANTHER" id="PTHR42865:SF7">
    <property type="entry name" value="PROTON_GLUTAMATE-ASPARTATE SYMPORTER"/>
    <property type="match status" value="1"/>
</dbReference>
<dbReference type="PANTHER" id="PTHR42865">
    <property type="entry name" value="PROTON/GLUTAMATE-ASPARTATE SYMPORTER"/>
    <property type="match status" value="1"/>
</dbReference>
<reference evidence="9 10" key="1">
    <citation type="submission" date="2018-07" db="EMBL/GenBank/DDBJ databases">
        <title>The role of parmesan cheese in vectoring bovine microbiota.</title>
        <authorList>
            <person name="Lugli G.A."/>
            <person name="Milani C."/>
        </authorList>
    </citation>
    <scope>NUCLEOTIDE SEQUENCE [LARGE SCALE GENOMIC DNA]</scope>
    <source>
        <strain evidence="9 10">BMONG18</strain>
    </source>
</reference>
<feature type="transmembrane region" description="Helical" evidence="8">
    <location>
        <begin position="100"/>
        <end position="122"/>
    </location>
</feature>
<dbReference type="SUPFAM" id="SSF118215">
    <property type="entry name" value="Proton glutamate symport protein"/>
    <property type="match status" value="1"/>
</dbReference>
<feature type="transmembrane region" description="Helical" evidence="8">
    <location>
        <begin position="212"/>
        <end position="234"/>
    </location>
</feature>
<dbReference type="EMBL" id="QRAJ01000001">
    <property type="protein sequence ID" value="ROT87463.1"/>
    <property type="molecule type" value="Genomic_DNA"/>
</dbReference>
<feature type="transmembrane region" description="Helical" evidence="8">
    <location>
        <begin position="278"/>
        <end position="299"/>
    </location>
</feature>
<keyword evidence="3" id="KW-1003">Cell membrane</keyword>
<dbReference type="InterPro" id="IPR036458">
    <property type="entry name" value="Na:dicarbo_symporter_sf"/>
</dbReference>
<keyword evidence="4 8" id="KW-0812">Transmembrane</keyword>
<evidence type="ECO:0000256" key="4">
    <source>
        <dbReference type="ARBA" id="ARBA00022692"/>
    </source>
</evidence>
<feature type="transmembrane region" description="Helical" evidence="8">
    <location>
        <begin position="32"/>
        <end position="50"/>
    </location>
</feature>
<feature type="transmembrane region" description="Helical" evidence="8">
    <location>
        <begin position="165"/>
        <end position="183"/>
    </location>
</feature>
<feature type="transmembrane region" description="Helical" evidence="8">
    <location>
        <begin position="311"/>
        <end position="340"/>
    </location>
</feature>
<comment type="caution">
    <text evidence="9">The sequence shown here is derived from an EMBL/GenBank/DDBJ whole genome shotgun (WGS) entry which is preliminary data.</text>
</comment>
<feature type="transmembrane region" description="Helical" evidence="8">
    <location>
        <begin position="352"/>
        <end position="369"/>
    </location>
</feature>
<feature type="transmembrane region" description="Helical" evidence="8">
    <location>
        <begin position="240"/>
        <end position="266"/>
    </location>
</feature>
<evidence type="ECO:0000313" key="9">
    <source>
        <dbReference type="EMBL" id="ROT87463.1"/>
    </source>
</evidence>
<feature type="compositionally biased region" description="Polar residues" evidence="7">
    <location>
        <begin position="471"/>
        <end position="487"/>
    </location>
</feature>
<evidence type="ECO:0000313" key="10">
    <source>
        <dbReference type="Proteomes" id="UP000285266"/>
    </source>
</evidence>
<evidence type="ECO:0000256" key="1">
    <source>
        <dbReference type="ARBA" id="ARBA00004651"/>
    </source>
</evidence>
<proteinExistence type="predicted"/>
<dbReference type="RefSeq" id="WP_123644221.1">
    <property type="nucleotide sequence ID" value="NZ_JAKECJ010000009.1"/>
</dbReference>
<feature type="region of interest" description="Disordered" evidence="7">
    <location>
        <begin position="468"/>
        <end position="500"/>
    </location>
</feature>
<dbReference type="PRINTS" id="PR00173">
    <property type="entry name" value="EDTRNSPORT"/>
</dbReference>
<evidence type="ECO:0000256" key="2">
    <source>
        <dbReference type="ARBA" id="ARBA00022448"/>
    </source>
</evidence>
<dbReference type="GO" id="GO:0005886">
    <property type="term" value="C:plasma membrane"/>
    <property type="evidence" value="ECO:0007669"/>
    <property type="project" value="UniProtKB-SubCell"/>
</dbReference>
<gene>
    <name evidence="9" type="ORF">BMONG18_0003</name>
</gene>
<organism evidence="9 10">
    <name type="scientific">Bifidobacterium mongoliense</name>
    <dbReference type="NCBI Taxonomy" id="518643"/>
    <lineage>
        <taxon>Bacteria</taxon>
        <taxon>Bacillati</taxon>
        <taxon>Actinomycetota</taxon>
        <taxon>Actinomycetes</taxon>
        <taxon>Bifidobacteriales</taxon>
        <taxon>Bifidobacteriaceae</taxon>
        <taxon>Bifidobacterium</taxon>
    </lineage>
</organism>
<dbReference type="InterPro" id="IPR001991">
    <property type="entry name" value="Na-dicarboxylate_symporter"/>
</dbReference>
<comment type="subcellular location">
    <subcellularLocation>
        <location evidence="1">Cell membrane</location>
        <topology evidence="1">Multi-pass membrane protein</topology>
    </subcellularLocation>
</comment>
<evidence type="ECO:0000256" key="3">
    <source>
        <dbReference type="ARBA" id="ARBA00022475"/>
    </source>
</evidence>
<sequence>MTNIGLQWAALAVTLIVFAGLVWLHRKLKVNFSIRIIVATVLGIALGVVFKGHLDYVAVFGDIWSNAIKAIVVPLLIFSVISSITNLGRSVRLKNIGAKTLVFLLINTFTAALLALVLGIAFNVGQGFQWSEPNDAAKNTVPGILDTIEGLFPTNLVGNWQENQVIPVVLFALLIAIACSQASRTRKGATAVAPFKAFADAGNTVFSKATQIVVGFTPYATLTLIAVAVSNSIVSTLIPLLSVLVVAYVALIIQLFIVQPVVLSAVTRLNPLYFFKAFAPTGVVAFTSESSIGTIPVTVKQLRKSGVPDDIGSFVASIGANLGMPGCAGVWPVLLAVFAVNSQGLQYSFGQYALLIALALLVSIGTVGVPGTATVTATALFASAGLPIAFIAVTQPISQIVDMGRTAVNVAGAANTAYIVAATEHELDTDLYYQRTSWDGDTVHDDLTNTQAAESNHVDESLANKELRTEGLQNSENSVSLTPSEALSGTGGESCAIAKQ</sequence>
<feature type="transmembrane region" description="Helical" evidence="8">
    <location>
        <begin position="375"/>
        <end position="393"/>
    </location>
</feature>
<keyword evidence="6 8" id="KW-0472">Membrane</keyword>
<accession>A0A423UFL9</accession>
<keyword evidence="5 8" id="KW-1133">Transmembrane helix</keyword>
<feature type="transmembrane region" description="Helical" evidence="8">
    <location>
        <begin position="70"/>
        <end position="88"/>
    </location>
</feature>
<dbReference type="Gene3D" id="1.10.3860.10">
    <property type="entry name" value="Sodium:dicarboxylate symporter"/>
    <property type="match status" value="1"/>
</dbReference>
<dbReference type="Proteomes" id="UP000285266">
    <property type="component" value="Unassembled WGS sequence"/>
</dbReference>